<protein>
    <submittedName>
        <fullName evidence="1">Uncharacterized protein</fullName>
    </submittedName>
</protein>
<keyword evidence="2" id="KW-1185">Reference proteome</keyword>
<comment type="caution">
    <text evidence="1">The sequence shown here is derived from an EMBL/GenBank/DDBJ whole genome shotgun (WGS) entry which is preliminary data.</text>
</comment>
<evidence type="ECO:0000313" key="1">
    <source>
        <dbReference type="EMBL" id="CAI8057179.1"/>
    </source>
</evidence>
<dbReference type="AlphaFoldDB" id="A0AA35TZL0"/>
<gene>
    <name evidence="1" type="ORF">GBAR_LOCUS31143</name>
</gene>
<dbReference type="Proteomes" id="UP001174909">
    <property type="component" value="Unassembled WGS sequence"/>
</dbReference>
<proteinExistence type="predicted"/>
<reference evidence="1" key="1">
    <citation type="submission" date="2023-03" db="EMBL/GenBank/DDBJ databases">
        <authorList>
            <person name="Steffen K."/>
            <person name="Cardenas P."/>
        </authorList>
    </citation>
    <scope>NUCLEOTIDE SEQUENCE</scope>
</reference>
<evidence type="ECO:0000313" key="2">
    <source>
        <dbReference type="Proteomes" id="UP001174909"/>
    </source>
</evidence>
<accession>A0AA35TZL0</accession>
<sequence length="57" mass="6642">MFSARQSLRKAERNCDVRRQLLRGCVTNVGTCIKTAWYGLRVVCNFGIWIEERIPLI</sequence>
<dbReference type="EMBL" id="CASHTH010004427">
    <property type="protein sequence ID" value="CAI8057179.1"/>
    <property type="molecule type" value="Genomic_DNA"/>
</dbReference>
<name>A0AA35TZL0_GEOBA</name>
<organism evidence="1 2">
    <name type="scientific">Geodia barretti</name>
    <name type="common">Barrett's horny sponge</name>
    <dbReference type="NCBI Taxonomy" id="519541"/>
    <lineage>
        <taxon>Eukaryota</taxon>
        <taxon>Metazoa</taxon>
        <taxon>Porifera</taxon>
        <taxon>Demospongiae</taxon>
        <taxon>Heteroscleromorpha</taxon>
        <taxon>Tetractinellida</taxon>
        <taxon>Astrophorina</taxon>
        <taxon>Geodiidae</taxon>
        <taxon>Geodia</taxon>
    </lineage>
</organism>